<evidence type="ECO:0000259" key="5">
    <source>
        <dbReference type="Pfam" id="PF04234"/>
    </source>
</evidence>
<dbReference type="InterPro" id="IPR014756">
    <property type="entry name" value="Ig_E-set"/>
</dbReference>
<dbReference type="GO" id="GO:0046688">
    <property type="term" value="P:response to copper ion"/>
    <property type="evidence" value="ECO:0007669"/>
    <property type="project" value="InterPro"/>
</dbReference>
<feature type="non-terminal residue" evidence="6">
    <location>
        <position position="142"/>
    </location>
</feature>
<dbReference type="GO" id="GO:0042597">
    <property type="term" value="C:periplasmic space"/>
    <property type="evidence" value="ECO:0007669"/>
    <property type="project" value="InterPro"/>
</dbReference>
<evidence type="ECO:0000256" key="2">
    <source>
        <dbReference type="ARBA" id="ARBA00022723"/>
    </source>
</evidence>
<dbReference type="GO" id="GO:0006825">
    <property type="term" value="P:copper ion transport"/>
    <property type="evidence" value="ECO:0007669"/>
    <property type="project" value="InterPro"/>
</dbReference>
<dbReference type="GO" id="GO:0005507">
    <property type="term" value="F:copper ion binding"/>
    <property type="evidence" value="ECO:0007669"/>
    <property type="project" value="InterPro"/>
</dbReference>
<dbReference type="Pfam" id="PF04234">
    <property type="entry name" value="CopC"/>
    <property type="match status" value="1"/>
</dbReference>
<sequence>MKKLLFASLLILVVGFPSVFAHPFLEETNPPRSSTVPTGVTEIITYYSEAVEFNFSVIKVFDASGNQIDNKDVHYYEGENSLIVTTPPLEDGVYTVTTKVLSKIDGHLVDYAFVIGIGDVELEIPTEERDISDIVFFPEAAS</sequence>
<dbReference type="AlphaFoldDB" id="A0A0F9CUU4"/>
<accession>A0A0F9CUU4</accession>
<evidence type="ECO:0000256" key="4">
    <source>
        <dbReference type="ARBA" id="ARBA00023008"/>
    </source>
</evidence>
<evidence type="ECO:0000256" key="3">
    <source>
        <dbReference type="ARBA" id="ARBA00022729"/>
    </source>
</evidence>
<dbReference type="GO" id="GO:0030313">
    <property type="term" value="C:cell envelope"/>
    <property type="evidence" value="ECO:0007669"/>
    <property type="project" value="UniProtKB-SubCell"/>
</dbReference>
<protein>
    <recommendedName>
        <fullName evidence="5">CopC domain-containing protein</fullName>
    </recommendedName>
</protein>
<dbReference type="SUPFAM" id="SSF81296">
    <property type="entry name" value="E set domains"/>
    <property type="match status" value="1"/>
</dbReference>
<feature type="domain" description="CopC" evidence="5">
    <location>
        <begin position="22"/>
        <end position="113"/>
    </location>
</feature>
<dbReference type="InterPro" id="IPR032694">
    <property type="entry name" value="CopC/D"/>
</dbReference>
<comment type="subcellular location">
    <subcellularLocation>
        <location evidence="1">Cell envelope</location>
    </subcellularLocation>
</comment>
<name>A0A0F9CUU4_9ZZZZ</name>
<dbReference type="Gene3D" id="2.60.40.1220">
    <property type="match status" value="1"/>
</dbReference>
<reference evidence="6" key="1">
    <citation type="journal article" date="2015" name="Nature">
        <title>Complex archaea that bridge the gap between prokaryotes and eukaryotes.</title>
        <authorList>
            <person name="Spang A."/>
            <person name="Saw J.H."/>
            <person name="Jorgensen S.L."/>
            <person name="Zaremba-Niedzwiedzka K."/>
            <person name="Martijn J."/>
            <person name="Lind A.E."/>
            <person name="van Eijk R."/>
            <person name="Schleper C."/>
            <person name="Guy L."/>
            <person name="Ettema T.J."/>
        </authorList>
    </citation>
    <scope>NUCLEOTIDE SEQUENCE</scope>
</reference>
<keyword evidence="4" id="KW-0186">Copper</keyword>
<dbReference type="PANTHER" id="PTHR34820:SF4">
    <property type="entry name" value="INNER MEMBRANE PROTEIN YEBZ"/>
    <property type="match status" value="1"/>
</dbReference>
<dbReference type="EMBL" id="LAZR01031699">
    <property type="protein sequence ID" value="KKL52974.1"/>
    <property type="molecule type" value="Genomic_DNA"/>
</dbReference>
<dbReference type="GO" id="GO:0005886">
    <property type="term" value="C:plasma membrane"/>
    <property type="evidence" value="ECO:0007669"/>
    <property type="project" value="TreeGrafter"/>
</dbReference>
<dbReference type="PANTHER" id="PTHR34820">
    <property type="entry name" value="INNER MEMBRANE PROTEIN YEBZ"/>
    <property type="match status" value="1"/>
</dbReference>
<proteinExistence type="predicted"/>
<dbReference type="InterPro" id="IPR014755">
    <property type="entry name" value="Cu-Rt/internalin_Ig-like"/>
</dbReference>
<organism evidence="6">
    <name type="scientific">marine sediment metagenome</name>
    <dbReference type="NCBI Taxonomy" id="412755"/>
    <lineage>
        <taxon>unclassified sequences</taxon>
        <taxon>metagenomes</taxon>
        <taxon>ecological metagenomes</taxon>
    </lineage>
</organism>
<keyword evidence="2" id="KW-0479">Metal-binding</keyword>
<evidence type="ECO:0000313" key="6">
    <source>
        <dbReference type="EMBL" id="KKL52974.1"/>
    </source>
</evidence>
<keyword evidence="3" id="KW-0732">Signal</keyword>
<dbReference type="InterPro" id="IPR007348">
    <property type="entry name" value="CopC_dom"/>
</dbReference>
<evidence type="ECO:0000256" key="1">
    <source>
        <dbReference type="ARBA" id="ARBA00004196"/>
    </source>
</evidence>
<comment type="caution">
    <text evidence="6">The sequence shown here is derived from an EMBL/GenBank/DDBJ whole genome shotgun (WGS) entry which is preliminary data.</text>
</comment>
<gene>
    <name evidence="6" type="ORF">LCGC14_2280060</name>
</gene>